<dbReference type="PANTHER" id="PTHR33406:SF13">
    <property type="entry name" value="MEMBRANE PROTEIN YDFJ"/>
    <property type="match status" value="1"/>
</dbReference>
<keyword evidence="1" id="KW-0812">Transmembrane</keyword>
<accession>A0A7C5HW20</accession>
<sequence length="111" mass="12188">LGLTGVSLNFLNVLAFPLIIGIGIDDAVHVMHRYIKEGSIPGVYTLIGRAIFYTTLTTGAAFGSLLLGKYRGYPSFAIVILVGISLAFLYTLFLLPPLLRLVRRESSREHH</sequence>
<dbReference type="SUPFAM" id="SSF82866">
    <property type="entry name" value="Multidrug efflux transporter AcrB transmembrane domain"/>
    <property type="match status" value="1"/>
</dbReference>
<dbReference type="InterPro" id="IPR000731">
    <property type="entry name" value="SSD"/>
</dbReference>
<dbReference type="GO" id="GO:0005886">
    <property type="term" value="C:plasma membrane"/>
    <property type="evidence" value="ECO:0007669"/>
    <property type="project" value="TreeGrafter"/>
</dbReference>
<organism evidence="3">
    <name type="scientific">candidate division WOR-3 bacterium</name>
    <dbReference type="NCBI Taxonomy" id="2052148"/>
    <lineage>
        <taxon>Bacteria</taxon>
        <taxon>Bacteria division WOR-3</taxon>
    </lineage>
</organism>
<dbReference type="InterPro" id="IPR050545">
    <property type="entry name" value="Mycobact_MmpL"/>
</dbReference>
<evidence type="ECO:0000313" key="3">
    <source>
        <dbReference type="EMBL" id="HHF57892.1"/>
    </source>
</evidence>
<feature type="non-terminal residue" evidence="3">
    <location>
        <position position="1"/>
    </location>
</feature>
<evidence type="ECO:0000259" key="2">
    <source>
        <dbReference type="PROSITE" id="PS50156"/>
    </source>
</evidence>
<dbReference type="PROSITE" id="PS50156">
    <property type="entry name" value="SSD"/>
    <property type="match status" value="1"/>
</dbReference>
<dbReference type="Gene3D" id="1.20.1640.10">
    <property type="entry name" value="Multidrug efflux transporter AcrB transmembrane domain"/>
    <property type="match status" value="1"/>
</dbReference>
<name>A0A7C5HW20_UNCW3</name>
<feature type="transmembrane region" description="Helical" evidence="1">
    <location>
        <begin position="73"/>
        <end position="95"/>
    </location>
</feature>
<evidence type="ECO:0000256" key="1">
    <source>
        <dbReference type="SAM" id="Phobius"/>
    </source>
</evidence>
<dbReference type="Proteomes" id="UP000886014">
    <property type="component" value="Unassembled WGS sequence"/>
</dbReference>
<feature type="domain" description="SSD" evidence="2">
    <location>
        <begin position="1"/>
        <end position="101"/>
    </location>
</feature>
<keyword evidence="1" id="KW-1133">Transmembrane helix</keyword>
<proteinExistence type="predicted"/>
<keyword evidence="1" id="KW-0472">Membrane</keyword>
<dbReference type="EMBL" id="DRTV01000040">
    <property type="protein sequence ID" value="HHF57892.1"/>
    <property type="molecule type" value="Genomic_DNA"/>
</dbReference>
<reference evidence="3" key="1">
    <citation type="journal article" date="2020" name="mSystems">
        <title>Genome- and Community-Level Interaction Insights into Carbon Utilization and Element Cycling Functions of Hydrothermarchaeota in Hydrothermal Sediment.</title>
        <authorList>
            <person name="Zhou Z."/>
            <person name="Liu Y."/>
            <person name="Xu W."/>
            <person name="Pan J."/>
            <person name="Luo Z.H."/>
            <person name="Li M."/>
        </authorList>
    </citation>
    <scope>NUCLEOTIDE SEQUENCE [LARGE SCALE GENOMIC DNA]</scope>
    <source>
        <strain evidence="3">HyVt-94</strain>
    </source>
</reference>
<feature type="transmembrane region" description="Helical" evidence="1">
    <location>
        <begin position="6"/>
        <end position="25"/>
    </location>
</feature>
<gene>
    <name evidence="3" type="ORF">ENL41_00530</name>
</gene>
<protein>
    <submittedName>
        <fullName evidence="3">Multidrug RND transporter</fullName>
    </submittedName>
</protein>
<comment type="caution">
    <text evidence="3">The sequence shown here is derived from an EMBL/GenBank/DDBJ whole genome shotgun (WGS) entry which is preliminary data.</text>
</comment>
<feature type="transmembrane region" description="Helical" evidence="1">
    <location>
        <begin position="46"/>
        <end position="67"/>
    </location>
</feature>
<dbReference type="AlphaFoldDB" id="A0A7C5HW20"/>
<dbReference type="PANTHER" id="PTHR33406">
    <property type="entry name" value="MEMBRANE PROTEIN MJ1562-RELATED"/>
    <property type="match status" value="1"/>
</dbReference>